<accession>A0ABR7WZU0</accession>
<evidence type="ECO:0000259" key="1">
    <source>
        <dbReference type="Pfam" id="PF12867"/>
    </source>
</evidence>
<gene>
    <name evidence="2" type="ORF">IDJ75_01030</name>
</gene>
<reference evidence="2 3" key="1">
    <citation type="submission" date="2020-09" db="EMBL/GenBank/DDBJ databases">
        <title>Novel species of Mucilaginibacter isolated from a glacier on the Tibetan Plateau.</title>
        <authorList>
            <person name="Liu Q."/>
            <person name="Xin Y.-H."/>
        </authorList>
    </citation>
    <scope>NUCLEOTIDE SEQUENCE [LARGE SCALE GENOMIC DNA]</scope>
    <source>
        <strain evidence="2 3">CGMCC 1.13878</strain>
    </source>
</reference>
<name>A0ABR7WZU0_9SPHI</name>
<dbReference type="InterPro" id="IPR024775">
    <property type="entry name" value="DinB-like"/>
</dbReference>
<dbReference type="Pfam" id="PF12867">
    <property type="entry name" value="DinB_2"/>
    <property type="match status" value="1"/>
</dbReference>
<comment type="caution">
    <text evidence="2">The sequence shown here is derived from an EMBL/GenBank/DDBJ whole genome shotgun (WGS) entry which is preliminary data.</text>
</comment>
<dbReference type="SUPFAM" id="SSF109854">
    <property type="entry name" value="DinB/YfiT-like putative metalloenzymes"/>
    <property type="match status" value="1"/>
</dbReference>
<evidence type="ECO:0000313" key="3">
    <source>
        <dbReference type="Proteomes" id="UP000618754"/>
    </source>
</evidence>
<dbReference type="Gene3D" id="1.20.120.450">
    <property type="entry name" value="dinb family like domain"/>
    <property type="match status" value="1"/>
</dbReference>
<dbReference type="Proteomes" id="UP000618754">
    <property type="component" value="Unassembled WGS sequence"/>
</dbReference>
<keyword evidence="3" id="KW-1185">Reference proteome</keyword>
<sequence length="157" mass="18043">MDNRHEILINELIKLLEGGGAHATLKDALDDLPADLRGVKPHNLPYSIWQLAEHIRIAQWDMLEFSKDGSHKSPKWPDDYWPKESSPADEAAWDNTIKQINDDRNEFIALLKSNDIYEKIPHGDGQSILREALQMADHTSYHTSEIILLRRLLGAWK</sequence>
<dbReference type="InterPro" id="IPR034660">
    <property type="entry name" value="DinB/YfiT-like"/>
</dbReference>
<evidence type="ECO:0000313" key="2">
    <source>
        <dbReference type="EMBL" id="MBD1383846.1"/>
    </source>
</evidence>
<dbReference type="EMBL" id="JACWMW010000001">
    <property type="protein sequence ID" value="MBD1383846.1"/>
    <property type="molecule type" value="Genomic_DNA"/>
</dbReference>
<proteinExistence type="predicted"/>
<protein>
    <submittedName>
        <fullName evidence="2">DinB family protein</fullName>
    </submittedName>
</protein>
<organism evidence="2 3">
    <name type="scientific">Mucilaginibacter rigui</name>
    <dbReference type="NCBI Taxonomy" id="534635"/>
    <lineage>
        <taxon>Bacteria</taxon>
        <taxon>Pseudomonadati</taxon>
        <taxon>Bacteroidota</taxon>
        <taxon>Sphingobacteriia</taxon>
        <taxon>Sphingobacteriales</taxon>
        <taxon>Sphingobacteriaceae</taxon>
        <taxon>Mucilaginibacter</taxon>
    </lineage>
</organism>
<dbReference type="RefSeq" id="WP_191173762.1">
    <property type="nucleotide sequence ID" value="NZ_JACWMW010000001.1"/>
</dbReference>
<feature type="domain" description="DinB-like" evidence="1">
    <location>
        <begin position="23"/>
        <end position="146"/>
    </location>
</feature>